<protein>
    <submittedName>
        <fullName evidence="2">Phage Mu protein F like protein</fullName>
    </submittedName>
</protein>
<dbReference type="InterPro" id="IPR006528">
    <property type="entry name" value="Phage_head_morphogenesis_dom"/>
</dbReference>
<name>A0A1H2W6C5_9RHOB</name>
<evidence type="ECO:0000313" key="2">
    <source>
        <dbReference type="EMBL" id="SDW76130.1"/>
    </source>
</evidence>
<organism evidence="2 3">
    <name type="scientific">Sulfitobacter pontiacus</name>
    <dbReference type="NCBI Taxonomy" id="60137"/>
    <lineage>
        <taxon>Bacteria</taxon>
        <taxon>Pseudomonadati</taxon>
        <taxon>Pseudomonadota</taxon>
        <taxon>Alphaproteobacteria</taxon>
        <taxon>Rhodobacterales</taxon>
        <taxon>Roseobacteraceae</taxon>
        <taxon>Sulfitobacter</taxon>
    </lineage>
</organism>
<reference evidence="3" key="1">
    <citation type="submission" date="2016-10" db="EMBL/GenBank/DDBJ databases">
        <authorList>
            <person name="Varghese N."/>
            <person name="Submissions S."/>
        </authorList>
    </citation>
    <scope>NUCLEOTIDE SEQUENCE [LARGE SCALE GENOMIC DNA]</scope>
    <source>
        <strain evidence="3">DSM 10014</strain>
    </source>
</reference>
<gene>
    <name evidence="2" type="ORF">SAMN04488041_103164</name>
</gene>
<dbReference type="GeneID" id="94021281"/>
<evidence type="ECO:0000313" key="3">
    <source>
        <dbReference type="Proteomes" id="UP000183076"/>
    </source>
</evidence>
<dbReference type="Pfam" id="PF04233">
    <property type="entry name" value="Phage_Mu_F"/>
    <property type="match status" value="1"/>
</dbReference>
<evidence type="ECO:0000259" key="1">
    <source>
        <dbReference type="Pfam" id="PF04233"/>
    </source>
</evidence>
<accession>A0A1H2W6C5</accession>
<dbReference type="AlphaFoldDB" id="A0A1H2W6C5"/>
<proteinExistence type="predicted"/>
<dbReference type="RefSeq" id="WP_244268885.1">
    <property type="nucleotide sequence ID" value="NZ_CP160849.1"/>
</dbReference>
<dbReference type="EMBL" id="FNNB01000003">
    <property type="protein sequence ID" value="SDW76130.1"/>
    <property type="molecule type" value="Genomic_DNA"/>
</dbReference>
<sequence length="384" mass="42848">MADTVRATFRQPFKEQVAAFRLRLGDLVPTSRWDDISKAQHDRAFMVAGAVKADLLADLGAAVDKAISQGTGLEEFRRDFRQIVERRGWHGWTGEGSLKGEAWRTKIIYRTNILTTMAAARHAQHIDGNFKFWVYEHSGAAHPRLDHLSWNGLILPSDHPFWATHYPPNGWGCGCRVRGARTLAGAIRVGGDPSKTLPDDWEAIDPRTGAPTGIDSGWDYAPGATVSDVVLAMKNKVSDLPRQPSIDMIQDWLSGSGFESWAAEPVNSWPLARLTTKDADRFDLVNPVAWLSAETIARQGRRYRDLTPRDYQLAQTVIDRASQNVAKRGNTLIFLQPDPSQPGYVLVLTATVRNGELYLTSFRRLTEAQVKANRRLAPLLRQEG</sequence>
<dbReference type="Proteomes" id="UP000183076">
    <property type="component" value="Unassembled WGS sequence"/>
</dbReference>
<feature type="domain" description="Phage head morphogenesis" evidence="1">
    <location>
        <begin position="60"/>
        <end position="177"/>
    </location>
</feature>
<dbReference type="STRING" id="60137.SAMN04488041_103164"/>